<accession>A0A0D2J337</accession>
<dbReference type="InParanoid" id="A0A0D2J337"/>
<reference evidence="1 2" key="1">
    <citation type="submission" date="2013-11" db="EMBL/GenBank/DDBJ databases">
        <title>Metagenomic analysis of a methanogenic consortium involved in long chain n-alkane degradation.</title>
        <authorList>
            <person name="Davidova I.A."/>
            <person name="Callaghan A.V."/>
            <person name="Wawrik B."/>
            <person name="Pruitt S."/>
            <person name="Marks C."/>
            <person name="Duncan K.E."/>
            <person name="Suflita J.M."/>
        </authorList>
    </citation>
    <scope>NUCLEOTIDE SEQUENCE [LARGE SCALE GENOMIC DNA]</scope>
    <source>
        <strain evidence="1 2">SPR</strain>
    </source>
</reference>
<comment type="caution">
    <text evidence="1">The sequence shown here is derived from an EMBL/GenBank/DDBJ whole genome shotgun (WGS) entry which is preliminary data.</text>
</comment>
<protein>
    <submittedName>
        <fullName evidence="1">Uncharacterized protein</fullName>
    </submittedName>
</protein>
<evidence type="ECO:0000313" key="2">
    <source>
        <dbReference type="Proteomes" id="UP000032233"/>
    </source>
</evidence>
<keyword evidence="2" id="KW-1185">Reference proteome</keyword>
<dbReference type="Proteomes" id="UP000032233">
    <property type="component" value="Unassembled WGS sequence"/>
</dbReference>
<name>A0A0D2J337_9BACT</name>
<dbReference type="EMBL" id="AZAC01000029">
    <property type="protein sequence ID" value="KIX12594.1"/>
    <property type="molecule type" value="Genomic_DNA"/>
</dbReference>
<dbReference type="AlphaFoldDB" id="A0A0D2J337"/>
<gene>
    <name evidence="1" type="ORF">X474_18490</name>
</gene>
<sequence>MKKARPQGQEIKGDHPVVFKGPHLITSFALGIKIKKKRPRKEVTFRGAFVL</sequence>
<evidence type="ECO:0000313" key="1">
    <source>
        <dbReference type="EMBL" id="KIX12594.1"/>
    </source>
</evidence>
<organism evidence="1 2">
    <name type="scientific">Dethiosulfatarculus sandiegensis</name>
    <dbReference type="NCBI Taxonomy" id="1429043"/>
    <lineage>
        <taxon>Bacteria</taxon>
        <taxon>Pseudomonadati</taxon>
        <taxon>Thermodesulfobacteriota</taxon>
        <taxon>Desulfarculia</taxon>
        <taxon>Desulfarculales</taxon>
        <taxon>Desulfarculaceae</taxon>
        <taxon>Dethiosulfatarculus</taxon>
    </lineage>
</organism>
<proteinExistence type="predicted"/>